<dbReference type="RefSeq" id="WP_161745501.1">
    <property type="nucleotide sequence ID" value="NZ_JAAAMV010000022.1"/>
</dbReference>
<comment type="caution">
    <text evidence="1">The sequence shown here is derived from an EMBL/GenBank/DDBJ whole genome shotgun (WGS) entry which is preliminary data.</text>
</comment>
<sequence>MRYLSRTCILSGSFGGSLATSFADRYPERVKTLVLLSMVVFYPAIEGEQLLDYYLNLVAREGLKTVARRELLPFLTLHREGALFEAVRRAYDEMNEQFYLSLFIMQMHHRPIDGTHKAACPTLLLAGERDELYLPTLQSITAGYFQNGTFLVVPNAANAIFIDQPELTAQWIMDFLRKASVSERSPRTKSSLSGHLPSVIRSAVQGGAPVKPRSNPILTISLFHSFEVRLNGVPLSAGWDKRYAKNILAYLGMHASCTREELCDALFPEQHLPNALNNLRVYLGHLKKLLELPDGGSILQISGKRIGLQATVSCDLLDYAEELKRSLFIEDEYAKYEAVKALLPKIGTEPFMTGIYDQWFVDCRTDIEELIGSLSKWAAAWEARMNRPDSALYFERIADRVLDGGEAL</sequence>
<dbReference type="EMBL" id="JAAAMV010000022">
    <property type="protein sequence ID" value="NBD26575.1"/>
    <property type="molecule type" value="Genomic_DNA"/>
</dbReference>
<dbReference type="Proteomes" id="UP000665561">
    <property type="component" value="Unassembled WGS sequence"/>
</dbReference>
<evidence type="ECO:0000313" key="2">
    <source>
        <dbReference type="Proteomes" id="UP000665561"/>
    </source>
</evidence>
<dbReference type="InterPro" id="IPR050266">
    <property type="entry name" value="AB_hydrolase_sf"/>
</dbReference>
<dbReference type="InterPro" id="IPR036388">
    <property type="entry name" value="WH-like_DNA-bd_sf"/>
</dbReference>
<proteinExistence type="predicted"/>
<organism evidence="1 2">
    <name type="scientific">Paenibacillus glycinis</name>
    <dbReference type="NCBI Taxonomy" id="2697035"/>
    <lineage>
        <taxon>Bacteria</taxon>
        <taxon>Bacillati</taxon>
        <taxon>Bacillota</taxon>
        <taxon>Bacilli</taxon>
        <taxon>Bacillales</taxon>
        <taxon>Paenibacillaceae</taxon>
        <taxon>Paenibacillus</taxon>
    </lineage>
</organism>
<reference evidence="1 2" key="1">
    <citation type="submission" date="2020-01" db="EMBL/GenBank/DDBJ databases">
        <title>Paenibacillus soybeanensis sp. nov. isolated from the nodules of soybean (Glycine max(L.) Merr).</title>
        <authorList>
            <person name="Wang H."/>
        </authorList>
    </citation>
    <scope>NUCLEOTIDE SEQUENCE [LARGE SCALE GENOMIC DNA]</scope>
    <source>
        <strain evidence="1 2">T1</strain>
    </source>
</reference>
<evidence type="ECO:0008006" key="3">
    <source>
        <dbReference type="Google" id="ProtNLM"/>
    </source>
</evidence>
<dbReference type="InterPro" id="IPR000073">
    <property type="entry name" value="AB_hydrolase_1"/>
</dbReference>
<evidence type="ECO:0000313" key="1">
    <source>
        <dbReference type="EMBL" id="NBD26575.1"/>
    </source>
</evidence>
<protein>
    <recommendedName>
        <fullName evidence="3">Alpha/beta hydrolase</fullName>
    </recommendedName>
</protein>
<dbReference type="Gene3D" id="1.10.10.10">
    <property type="entry name" value="Winged helix-like DNA-binding domain superfamily/Winged helix DNA-binding domain"/>
    <property type="match status" value="1"/>
</dbReference>
<name>A0ABW9XVF0_9BACL</name>
<gene>
    <name evidence="1" type="ORF">GT019_22100</name>
</gene>
<keyword evidence="2" id="KW-1185">Reference proteome</keyword>
<dbReference type="PANTHER" id="PTHR43798">
    <property type="entry name" value="MONOACYLGLYCEROL LIPASE"/>
    <property type="match status" value="1"/>
</dbReference>
<accession>A0ABW9XVF0</accession>
<dbReference type="Gene3D" id="3.40.50.1820">
    <property type="entry name" value="alpha/beta hydrolase"/>
    <property type="match status" value="1"/>
</dbReference>
<dbReference type="SUPFAM" id="SSF53474">
    <property type="entry name" value="alpha/beta-Hydrolases"/>
    <property type="match status" value="1"/>
</dbReference>
<dbReference type="InterPro" id="IPR029058">
    <property type="entry name" value="AB_hydrolase_fold"/>
</dbReference>
<dbReference type="PRINTS" id="PR00111">
    <property type="entry name" value="ABHYDROLASE"/>
</dbReference>